<dbReference type="Pfam" id="PF13907">
    <property type="entry name" value="CHD1-like_C"/>
    <property type="match status" value="1"/>
</dbReference>
<organism evidence="5 7">
    <name type="scientific">Pogona vitticeps</name>
    <name type="common">central bearded dragon</name>
    <dbReference type="NCBI Taxonomy" id="103695"/>
    <lineage>
        <taxon>Eukaryota</taxon>
        <taxon>Metazoa</taxon>
        <taxon>Chordata</taxon>
        <taxon>Craniata</taxon>
        <taxon>Vertebrata</taxon>
        <taxon>Euteleostomi</taxon>
        <taxon>Lepidosauria</taxon>
        <taxon>Squamata</taxon>
        <taxon>Bifurcata</taxon>
        <taxon>Unidentata</taxon>
        <taxon>Episquamata</taxon>
        <taxon>Toxicofera</taxon>
        <taxon>Iguania</taxon>
        <taxon>Acrodonta</taxon>
        <taxon>Agamidae</taxon>
        <taxon>Amphibolurinae</taxon>
        <taxon>Pogona</taxon>
    </lineage>
</organism>
<comment type="subcellular location">
    <subcellularLocation>
        <location evidence="1">Nucleus</location>
    </subcellularLocation>
</comment>
<dbReference type="PANTHER" id="PTHR21765:SF1">
    <property type="entry name" value="CHD1 HELICAL C-TERMINAL DOMAIN CONTAINING PROTEIN 1"/>
    <property type="match status" value="1"/>
</dbReference>
<evidence type="ECO:0000256" key="1">
    <source>
        <dbReference type="ARBA" id="ARBA00004123"/>
    </source>
</evidence>
<keyword evidence="5" id="KW-1185">Reference proteome</keyword>
<dbReference type="SMART" id="SM01176">
    <property type="entry name" value="DUF4208"/>
    <property type="match status" value="1"/>
</dbReference>
<evidence type="ECO:0000313" key="6">
    <source>
        <dbReference type="RefSeq" id="XP_072834644.1"/>
    </source>
</evidence>
<accession>A0ABM5ENC2</accession>
<evidence type="ECO:0000256" key="2">
    <source>
        <dbReference type="ARBA" id="ARBA00023242"/>
    </source>
</evidence>
<dbReference type="GeneID" id="110075553"/>
<feature type="region of interest" description="Disordered" evidence="3">
    <location>
        <begin position="97"/>
        <end position="175"/>
    </location>
</feature>
<evidence type="ECO:0000313" key="5">
    <source>
        <dbReference type="Proteomes" id="UP001652642"/>
    </source>
</evidence>
<evidence type="ECO:0000259" key="4">
    <source>
        <dbReference type="SMART" id="SM01176"/>
    </source>
</evidence>
<proteinExistence type="predicted"/>
<dbReference type="RefSeq" id="XP_072834645.1">
    <property type="nucleotide sequence ID" value="XM_072978544.1"/>
</dbReference>
<protein>
    <submittedName>
        <fullName evidence="6 7">CHD1 helical C-terminal domain containing protein 1</fullName>
    </submittedName>
</protein>
<keyword evidence="2" id="KW-0539">Nucleus</keyword>
<gene>
    <name evidence="6 7" type="primary">CHCT1</name>
</gene>
<feature type="domain" description="Chromodomain-helicase-DNA-binding protein 1-like C-terminal" evidence="4">
    <location>
        <begin position="1"/>
        <end position="57"/>
    </location>
</feature>
<name>A0ABM5ENC2_9SAUR</name>
<dbReference type="InterPro" id="IPR025260">
    <property type="entry name" value="CHD1-like_C"/>
</dbReference>
<evidence type="ECO:0000313" key="7">
    <source>
        <dbReference type="RefSeq" id="XP_072834645.1"/>
    </source>
</evidence>
<evidence type="ECO:0000256" key="3">
    <source>
        <dbReference type="SAM" id="MobiDB-lite"/>
    </source>
</evidence>
<dbReference type="InterPro" id="IPR039880">
    <property type="entry name" value="CHCT1-like"/>
</dbReference>
<reference evidence="6 7" key="1">
    <citation type="submission" date="2025-05" db="UniProtKB">
        <authorList>
            <consortium name="RefSeq"/>
        </authorList>
    </citation>
    <scope>IDENTIFICATION</scope>
</reference>
<dbReference type="Proteomes" id="UP001652642">
    <property type="component" value="Chromosome 7"/>
</dbReference>
<sequence length="175" mass="20321">MHCTRKNLLILGDHINVFLQHYCKAWEMKRWKRMLWRFVSLFSVHDEKQLWKLYRYSKNNQVAKFLKTYIRLEKPASSALSKDSSLRKMCEKWGLPKDPSVPGKRRQGHALYLSRDQPAGGFSKKKFRKASSTTGRSQEEAELMMDHRPASPAFPRSEGAEVPSVSQEVSPEPDP</sequence>
<dbReference type="PANTHER" id="PTHR21765">
    <property type="entry name" value="SIMILAR TO CHROMODOMAIN-HELICASE-DNA-BINDING PROTEIN 1 (CHD-1)"/>
    <property type="match status" value="1"/>
</dbReference>
<dbReference type="RefSeq" id="XP_072834644.1">
    <property type="nucleotide sequence ID" value="XM_072978543.1"/>
</dbReference>